<dbReference type="PANTHER" id="PTHR47168">
    <property type="entry name" value="RING ZINC FINGER DOMAIN SUPERFAMILY PROTEIN-RELATED"/>
    <property type="match status" value="1"/>
</dbReference>
<accession>A0AAV5LW48</accession>
<feature type="chain" id="PRO_5043383271" description="RING-type domain-containing protein" evidence="17">
    <location>
        <begin position="24"/>
        <end position="290"/>
    </location>
</feature>
<evidence type="ECO:0000256" key="2">
    <source>
        <dbReference type="ARBA" id="ARBA00022554"/>
    </source>
</evidence>
<evidence type="ECO:0000313" key="19">
    <source>
        <dbReference type="EMBL" id="GKV41445.1"/>
    </source>
</evidence>
<gene>
    <name evidence="19" type="ORF">SLEP1_g48981</name>
</gene>
<feature type="transmembrane region" description="Helical" evidence="16">
    <location>
        <begin position="162"/>
        <end position="186"/>
    </location>
</feature>
<keyword evidence="1" id="KW-0813">Transport</keyword>
<dbReference type="Gene3D" id="3.30.40.10">
    <property type="entry name" value="Zinc/RING finger domain, C3HC4 (zinc finger)"/>
    <property type="match status" value="1"/>
</dbReference>
<dbReference type="GO" id="GO:0012505">
    <property type="term" value="C:endomembrane system"/>
    <property type="evidence" value="ECO:0007669"/>
    <property type="project" value="UniProtKB-SubCell"/>
</dbReference>
<dbReference type="AlphaFoldDB" id="A0AAV5LW48"/>
<evidence type="ECO:0000256" key="7">
    <source>
        <dbReference type="ARBA" id="ARBA00022833"/>
    </source>
</evidence>
<protein>
    <recommendedName>
        <fullName evidence="18">RING-type domain-containing protein</fullName>
    </recommendedName>
</protein>
<dbReference type="InterPro" id="IPR051653">
    <property type="entry name" value="E3_ligase_sorting_rcpt"/>
</dbReference>
<dbReference type="InterPro" id="IPR003137">
    <property type="entry name" value="PA_domain"/>
</dbReference>
<dbReference type="PROSITE" id="PS50089">
    <property type="entry name" value="ZF_RING_2"/>
    <property type="match status" value="1"/>
</dbReference>
<evidence type="ECO:0000256" key="16">
    <source>
        <dbReference type="SAM" id="Phobius"/>
    </source>
</evidence>
<dbReference type="Pfam" id="PF13639">
    <property type="entry name" value="zf-RING_2"/>
    <property type="match status" value="1"/>
</dbReference>
<keyword evidence="20" id="KW-1185">Reference proteome</keyword>
<evidence type="ECO:0000259" key="18">
    <source>
        <dbReference type="PROSITE" id="PS50089"/>
    </source>
</evidence>
<comment type="caution">
    <text evidence="19">The sequence shown here is derived from an EMBL/GenBank/DDBJ whole genome shotgun (WGS) entry which is preliminary data.</text>
</comment>
<dbReference type="GO" id="GO:0008270">
    <property type="term" value="F:zinc ion binding"/>
    <property type="evidence" value="ECO:0007669"/>
    <property type="project" value="UniProtKB-KW"/>
</dbReference>
<keyword evidence="7" id="KW-0862">Zinc</keyword>
<dbReference type="PANTHER" id="PTHR47168:SF5">
    <property type="entry name" value="RING-TYPE DOMAIN-CONTAINING PROTEIN"/>
    <property type="match status" value="1"/>
</dbReference>
<dbReference type="SMART" id="SM00184">
    <property type="entry name" value="RING"/>
    <property type="match status" value="1"/>
</dbReference>
<dbReference type="InterPro" id="IPR013083">
    <property type="entry name" value="Znf_RING/FYVE/PHD"/>
</dbReference>
<feature type="signal peptide" evidence="17">
    <location>
        <begin position="1"/>
        <end position="23"/>
    </location>
</feature>
<evidence type="ECO:0000256" key="14">
    <source>
        <dbReference type="ARBA" id="ARBA00060484"/>
    </source>
</evidence>
<evidence type="ECO:0000256" key="5">
    <source>
        <dbReference type="ARBA" id="ARBA00022729"/>
    </source>
</evidence>
<evidence type="ECO:0000256" key="9">
    <source>
        <dbReference type="ARBA" id="ARBA00022989"/>
    </source>
</evidence>
<feature type="domain" description="RING-type" evidence="18">
    <location>
        <begin position="230"/>
        <end position="272"/>
    </location>
</feature>
<keyword evidence="5 17" id="KW-0732">Signal</keyword>
<evidence type="ECO:0000313" key="20">
    <source>
        <dbReference type="Proteomes" id="UP001054252"/>
    </source>
</evidence>
<dbReference type="FunFam" id="3.30.40.10:FF:000388">
    <property type="entry name" value="Putative RING zinc finger domain superfamily protein"/>
    <property type="match status" value="1"/>
</dbReference>
<dbReference type="GO" id="GO:0015031">
    <property type="term" value="P:protein transport"/>
    <property type="evidence" value="ECO:0007669"/>
    <property type="project" value="UniProtKB-KW"/>
</dbReference>
<evidence type="ECO:0000256" key="11">
    <source>
        <dbReference type="ARBA" id="ARBA00023157"/>
    </source>
</evidence>
<keyword evidence="6 15" id="KW-0863">Zinc-finger</keyword>
<keyword evidence="8" id="KW-0653">Protein transport</keyword>
<dbReference type="SUPFAM" id="SSF52025">
    <property type="entry name" value="PA domain"/>
    <property type="match status" value="1"/>
</dbReference>
<keyword evidence="3 16" id="KW-0812">Transmembrane</keyword>
<sequence length="290" mass="32746">MREALLRFSSVLFFLHLIEFASATVLLRPYSAVFPDLPAKFGRNLNSSGICGALVVVDPENACSSLRNGVRSNRTDQKRFALIVRGDCAFEEKIRNAQDGGFDAAIVYDDRNRGSLVYMMVDPKEITVHAVFVSKAAGEFLKEYANGEEGECCIFPPYNGRAWTVLAIYFITVLAITVFLVITFLTPRNWLNWHGRDHFCRSVDSRMVERLPRFAFNSAHFSQNRIGETCAICLEDYKDGEVVKVLPCQHDFHSGCVDSWLTKWGTFCPVCKLDMTSQLACSEVKRAMQH</sequence>
<keyword evidence="11" id="KW-1015">Disulfide bond</keyword>
<evidence type="ECO:0000256" key="12">
    <source>
        <dbReference type="ARBA" id="ARBA00023180"/>
    </source>
</evidence>
<evidence type="ECO:0000256" key="6">
    <source>
        <dbReference type="ARBA" id="ARBA00022771"/>
    </source>
</evidence>
<dbReference type="EMBL" id="BPVZ01000150">
    <property type="protein sequence ID" value="GKV41445.1"/>
    <property type="molecule type" value="Genomic_DNA"/>
</dbReference>
<organism evidence="19 20">
    <name type="scientific">Rubroshorea leprosula</name>
    <dbReference type="NCBI Taxonomy" id="152421"/>
    <lineage>
        <taxon>Eukaryota</taxon>
        <taxon>Viridiplantae</taxon>
        <taxon>Streptophyta</taxon>
        <taxon>Embryophyta</taxon>
        <taxon>Tracheophyta</taxon>
        <taxon>Spermatophyta</taxon>
        <taxon>Magnoliopsida</taxon>
        <taxon>eudicotyledons</taxon>
        <taxon>Gunneridae</taxon>
        <taxon>Pentapetalae</taxon>
        <taxon>rosids</taxon>
        <taxon>malvids</taxon>
        <taxon>Malvales</taxon>
        <taxon>Dipterocarpaceae</taxon>
        <taxon>Rubroshorea</taxon>
    </lineage>
</organism>
<keyword evidence="12" id="KW-0325">Glycoprotein</keyword>
<evidence type="ECO:0000256" key="10">
    <source>
        <dbReference type="ARBA" id="ARBA00023136"/>
    </source>
</evidence>
<dbReference type="InterPro" id="IPR046450">
    <property type="entry name" value="PA_dom_sf"/>
</dbReference>
<dbReference type="GO" id="GO:0032586">
    <property type="term" value="C:protein storage vacuole membrane"/>
    <property type="evidence" value="ECO:0007669"/>
    <property type="project" value="UniProtKB-SubCell"/>
</dbReference>
<proteinExistence type="predicted"/>
<keyword evidence="9 16" id="KW-1133">Transmembrane helix</keyword>
<keyword evidence="10 16" id="KW-0472">Membrane</keyword>
<dbReference type="SUPFAM" id="SSF57850">
    <property type="entry name" value="RING/U-box"/>
    <property type="match status" value="1"/>
</dbReference>
<reference evidence="19 20" key="1">
    <citation type="journal article" date="2021" name="Commun. Biol.">
        <title>The genome of Shorea leprosula (Dipterocarpaceae) highlights the ecological relevance of drought in aseasonal tropical rainforests.</title>
        <authorList>
            <person name="Ng K.K.S."/>
            <person name="Kobayashi M.J."/>
            <person name="Fawcett J.A."/>
            <person name="Hatakeyama M."/>
            <person name="Paape T."/>
            <person name="Ng C.H."/>
            <person name="Ang C.C."/>
            <person name="Tnah L.H."/>
            <person name="Lee C.T."/>
            <person name="Nishiyama T."/>
            <person name="Sese J."/>
            <person name="O'Brien M.J."/>
            <person name="Copetti D."/>
            <person name="Mohd Noor M.I."/>
            <person name="Ong R.C."/>
            <person name="Putra M."/>
            <person name="Sireger I.Z."/>
            <person name="Indrioko S."/>
            <person name="Kosugi Y."/>
            <person name="Izuno A."/>
            <person name="Isagi Y."/>
            <person name="Lee S.L."/>
            <person name="Shimizu K.K."/>
        </authorList>
    </citation>
    <scope>NUCLEOTIDE SEQUENCE [LARGE SCALE GENOMIC DNA]</scope>
    <source>
        <strain evidence="19">214</strain>
    </source>
</reference>
<keyword evidence="2" id="KW-0926">Vacuole</keyword>
<dbReference type="CDD" id="cd02123">
    <property type="entry name" value="PA_C_RZF_like"/>
    <property type="match status" value="1"/>
</dbReference>
<dbReference type="Proteomes" id="UP001054252">
    <property type="component" value="Unassembled WGS sequence"/>
</dbReference>
<evidence type="ECO:0000256" key="13">
    <source>
        <dbReference type="ARBA" id="ARBA00046288"/>
    </source>
</evidence>
<dbReference type="FunFam" id="3.50.30.30:FF:000020">
    <property type="entry name" value="Receptor homology region transmembrane domain-and RING domain-containing protein 2"/>
    <property type="match status" value="1"/>
</dbReference>
<dbReference type="InterPro" id="IPR001841">
    <property type="entry name" value="Znf_RING"/>
</dbReference>
<dbReference type="Gene3D" id="3.50.30.30">
    <property type="match status" value="1"/>
</dbReference>
<comment type="subcellular location">
    <subcellularLocation>
        <location evidence="13">Endomembrane system</location>
        <topology evidence="13">Single-pass type I membrane protein</topology>
    </subcellularLocation>
    <subcellularLocation>
        <location evidence="14">Protein storage vacuole membrane</location>
    </subcellularLocation>
</comment>
<evidence type="ECO:0000256" key="15">
    <source>
        <dbReference type="PROSITE-ProRule" id="PRU00175"/>
    </source>
</evidence>
<dbReference type="Pfam" id="PF02225">
    <property type="entry name" value="PA"/>
    <property type="match status" value="1"/>
</dbReference>
<evidence type="ECO:0000256" key="17">
    <source>
        <dbReference type="SAM" id="SignalP"/>
    </source>
</evidence>
<evidence type="ECO:0000256" key="8">
    <source>
        <dbReference type="ARBA" id="ARBA00022927"/>
    </source>
</evidence>
<evidence type="ECO:0000256" key="4">
    <source>
        <dbReference type="ARBA" id="ARBA00022723"/>
    </source>
</evidence>
<evidence type="ECO:0000256" key="3">
    <source>
        <dbReference type="ARBA" id="ARBA00022692"/>
    </source>
</evidence>
<name>A0AAV5LW48_9ROSI</name>
<dbReference type="InterPro" id="IPR044744">
    <property type="entry name" value="ZNRF4/RNF13/RNF167_PA"/>
</dbReference>
<evidence type="ECO:0000256" key="1">
    <source>
        <dbReference type="ARBA" id="ARBA00022448"/>
    </source>
</evidence>
<keyword evidence="4" id="KW-0479">Metal-binding</keyword>